<evidence type="ECO:0000256" key="5">
    <source>
        <dbReference type="RuleBase" id="RU367021"/>
    </source>
</evidence>
<evidence type="ECO:0000256" key="1">
    <source>
        <dbReference type="ARBA" id="ARBA00007274"/>
    </source>
</evidence>
<dbReference type="InterPro" id="IPR018357">
    <property type="entry name" value="Hexapep_transf_CS"/>
</dbReference>
<dbReference type="CDD" id="cd03357">
    <property type="entry name" value="LbH_MAT_GAT"/>
    <property type="match status" value="1"/>
</dbReference>
<evidence type="ECO:0000313" key="7">
    <source>
        <dbReference type="EMBL" id="NMG22238.1"/>
    </source>
</evidence>
<evidence type="ECO:0000256" key="2">
    <source>
        <dbReference type="ARBA" id="ARBA00022679"/>
    </source>
</evidence>
<dbReference type="EMBL" id="QMEB01000235">
    <property type="protein sequence ID" value="NMG22238.1"/>
    <property type="molecule type" value="Genomic_DNA"/>
</dbReference>
<comment type="caution">
    <text evidence="7">The sequence shown here is derived from an EMBL/GenBank/DDBJ whole genome shotgun (WGS) entry which is preliminary data.</text>
</comment>
<evidence type="ECO:0000259" key="6">
    <source>
        <dbReference type="SMART" id="SM01266"/>
    </source>
</evidence>
<evidence type="ECO:0000256" key="4">
    <source>
        <dbReference type="ARBA" id="ARBA00023315"/>
    </source>
</evidence>
<dbReference type="Proteomes" id="UP000718564">
    <property type="component" value="Unassembled WGS sequence"/>
</dbReference>
<keyword evidence="2 5" id="KW-0808">Transferase</keyword>
<comment type="similarity">
    <text evidence="1 5">Belongs to the transferase hexapeptide repeat family.</text>
</comment>
<keyword evidence="3" id="KW-0677">Repeat</keyword>
<keyword evidence="8" id="KW-1185">Reference proteome</keyword>
<dbReference type="Pfam" id="PF00132">
    <property type="entry name" value="Hexapep"/>
    <property type="match status" value="1"/>
</dbReference>
<dbReference type="RefSeq" id="WP_169157448.1">
    <property type="nucleotide sequence ID" value="NZ_CAWPJE010000234.1"/>
</dbReference>
<dbReference type="InterPro" id="IPR039369">
    <property type="entry name" value="LacA-like"/>
</dbReference>
<reference evidence="7 8" key="1">
    <citation type="submission" date="2018-06" db="EMBL/GenBank/DDBJ databases">
        <title>Comparative genomics of Brasilonema spp. strains.</title>
        <authorList>
            <person name="Alvarenga D.O."/>
            <person name="Fiore M.F."/>
            <person name="Varani A.M."/>
        </authorList>
    </citation>
    <scope>NUCLEOTIDE SEQUENCE [LARGE SCALE GENOMIC DNA]</scope>
    <source>
        <strain evidence="7 8">SPC951</strain>
    </source>
</reference>
<evidence type="ECO:0000256" key="3">
    <source>
        <dbReference type="ARBA" id="ARBA00022737"/>
    </source>
</evidence>
<dbReference type="InterPro" id="IPR001451">
    <property type="entry name" value="Hexapep"/>
</dbReference>
<protein>
    <recommendedName>
        <fullName evidence="5">Acetyltransferase</fullName>
        <ecNumber evidence="5">2.3.1.-</ecNumber>
    </recommendedName>
</protein>
<keyword evidence="4 5" id="KW-0012">Acyltransferase</keyword>
<name>A0ABX1PE44_9CYAN</name>
<evidence type="ECO:0000313" key="8">
    <source>
        <dbReference type="Proteomes" id="UP000718564"/>
    </source>
</evidence>
<dbReference type="PANTHER" id="PTHR43017:SF1">
    <property type="entry name" value="ACETYLTRANSFERASE YJL218W-RELATED"/>
    <property type="match status" value="1"/>
</dbReference>
<dbReference type="Pfam" id="PF12464">
    <property type="entry name" value="Mac"/>
    <property type="match status" value="1"/>
</dbReference>
<dbReference type="InterPro" id="IPR011004">
    <property type="entry name" value="Trimer_LpxA-like_sf"/>
</dbReference>
<dbReference type="InterPro" id="IPR024688">
    <property type="entry name" value="Mac_dom"/>
</dbReference>
<feature type="domain" description="Maltose/galactoside acetyltransferase" evidence="6">
    <location>
        <begin position="6"/>
        <end position="60"/>
    </location>
</feature>
<dbReference type="Gene3D" id="2.160.10.10">
    <property type="entry name" value="Hexapeptide repeat proteins"/>
    <property type="match status" value="1"/>
</dbReference>
<dbReference type="EC" id="2.3.1.-" evidence="5"/>
<dbReference type="SMART" id="SM01266">
    <property type="entry name" value="Mac"/>
    <property type="match status" value="1"/>
</dbReference>
<sequence>MEKTEKQKMLAGELYLASDLELIAGRNFALRLQRMYNSTTEEQLEERSQILQELFGKVGQNINIMPPFQCDYGKNIYAGDELYMNFGCVILDCNTVHIGDNVLCAPYVQIYTAYHPTDPEIRLSGKELAAPIRIGHNVWIGGGAIICPGVTIGDNTTIGAGSVVVKDIPANVVAAGNPCRVIRHL</sequence>
<dbReference type="PANTHER" id="PTHR43017">
    <property type="entry name" value="GALACTOSIDE O-ACETYLTRANSFERASE"/>
    <property type="match status" value="1"/>
</dbReference>
<dbReference type="PROSITE" id="PS00101">
    <property type="entry name" value="HEXAPEP_TRANSFERASES"/>
    <property type="match status" value="1"/>
</dbReference>
<gene>
    <name evidence="7" type="ORF">DP116_23415</name>
</gene>
<proteinExistence type="inferred from homology"/>
<accession>A0ABX1PE44</accession>
<dbReference type="SUPFAM" id="SSF51161">
    <property type="entry name" value="Trimeric LpxA-like enzymes"/>
    <property type="match status" value="1"/>
</dbReference>
<organism evidence="7 8">
    <name type="scientific">Brasilonema bromeliae SPC951</name>
    <dbReference type="NCBI Taxonomy" id="385972"/>
    <lineage>
        <taxon>Bacteria</taxon>
        <taxon>Bacillati</taxon>
        <taxon>Cyanobacteriota</taxon>
        <taxon>Cyanophyceae</taxon>
        <taxon>Nostocales</taxon>
        <taxon>Scytonemataceae</taxon>
        <taxon>Brasilonema</taxon>
        <taxon>Bromeliae group (in: Brasilonema)</taxon>
    </lineage>
</organism>